<evidence type="ECO:0000256" key="1">
    <source>
        <dbReference type="SAM" id="MobiDB-lite"/>
    </source>
</evidence>
<keyword evidence="4" id="KW-1185">Reference proteome</keyword>
<evidence type="ECO:0000313" key="3">
    <source>
        <dbReference type="EMBL" id="AFM15225.1"/>
    </source>
</evidence>
<feature type="compositionally biased region" description="Basic and acidic residues" evidence="1">
    <location>
        <begin position="1"/>
        <end position="20"/>
    </location>
</feature>
<keyword evidence="2" id="KW-0472">Membrane</keyword>
<dbReference type="AlphaFoldDB" id="I4BD68"/>
<dbReference type="Proteomes" id="UP000006057">
    <property type="component" value="Chromosome"/>
</dbReference>
<feature type="region of interest" description="Disordered" evidence="1">
    <location>
        <begin position="1"/>
        <end position="26"/>
    </location>
</feature>
<gene>
    <name evidence="3" type="ordered locus">Mycch_0405</name>
</gene>
<dbReference type="HOGENOM" id="CLU_140989_0_0_11"/>
<organism evidence="3 4">
    <name type="scientific">Mycolicibacterium chubuense (strain NBB4)</name>
    <name type="common">Mycobacterium chubuense</name>
    <dbReference type="NCBI Taxonomy" id="710421"/>
    <lineage>
        <taxon>Bacteria</taxon>
        <taxon>Bacillati</taxon>
        <taxon>Actinomycetota</taxon>
        <taxon>Actinomycetes</taxon>
        <taxon>Mycobacteriales</taxon>
        <taxon>Mycobacteriaceae</taxon>
        <taxon>Mycolicibacterium</taxon>
    </lineage>
</organism>
<feature type="transmembrane region" description="Helical" evidence="2">
    <location>
        <begin position="31"/>
        <end position="52"/>
    </location>
</feature>
<feature type="compositionally biased region" description="Low complexity" evidence="1">
    <location>
        <begin position="151"/>
        <end position="161"/>
    </location>
</feature>
<sequence length="161" mass="17370">MPVTRSDRDGHRRHDRRDPSRVPWHNRTSTLLGASVAGLAVIAILIASGLWLTRQFNEPEQAPLNFVEPSFSATSTPSSTPTTAVTATSTSPPVTTDLDPTSTPPTTSTSASATPSDSATTSRPPSTQTPRTRETTEDDESTSTTRRRPRTNVTRTLYPVP</sequence>
<dbReference type="STRING" id="710421.Mycch_0405"/>
<dbReference type="KEGG" id="mcb:Mycch_0405"/>
<evidence type="ECO:0000256" key="2">
    <source>
        <dbReference type="SAM" id="Phobius"/>
    </source>
</evidence>
<evidence type="ECO:0000313" key="4">
    <source>
        <dbReference type="Proteomes" id="UP000006057"/>
    </source>
</evidence>
<dbReference type="eggNOG" id="ENOG503292S">
    <property type="taxonomic scope" value="Bacteria"/>
</dbReference>
<keyword evidence="2" id="KW-1133">Transmembrane helix</keyword>
<accession>I4BD68</accession>
<dbReference type="EMBL" id="CP003053">
    <property type="protein sequence ID" value="AFM15225.1"/>
    <property type="molecule type" value="Genomic_DNA"/>
</dbReference>
<protein>
    <submittedName>
        <fullName evidence="3">Uncharacterized protein</fullName>
    </submittedName>
</protein>
<name>I4BD68_MYCCN</name>
<dbReference type="PATRIC" id="fig|710421.3.peg.399"/>
<keyword evidence="2" id="KW-0812">Transmembrane</keyword>
<feature type="region of interest" description="Disordered" evidence="1">
    <location>
        <begin position="67"/>
        <end position="161"/>
    </location>
</feature>
<feature type="compositionally biased region" description="Low complexity" evidence="1">
    <location>
        <begin position="72"/>
        <end position="130"/>
    </location>
</feature>
<reference evidence="3 4" key="1">
    <citation type="submission" date="2012-06" db="EMBL/GenBank/DDBJ databases">
        <title>Complete sequence of chromosome of Mycobacterium chubuense NBB4.</title>
        <authorList>
            <consortium name="US DOE Joint Genome Institute"/>
            <person name="Lucas S."/>
            <person name="Han J."/>
            <person name="Lapidus A."/>
            <person name="Cheng J.-F."/>
            <person name="Goodwin L."/>
            <person name="Pitluck S."/>
            <person name="Peters L."/>
            <person name="Mikhailova N."/>
            <person name="Teshima H."/>
            <person name="Detter J.C."/>
            <person name="Han C."/>
            <person name="Tapia R."/>
            <person name="Land M."/>
            <person name="Hauser L."/>
            <person name="Kyrpides N."/>
            <person name="Ivanova N."/>
            <person name="Pagani I."/>
            <person name="Mattes T."/>
            <person name="Holmes A."/>
            <person name="Rutledge P."/>
            <person name="Paulsen I."/>
            <person name="Coleman N."/>
            <person name="Woyke T."/>
        </authorList>
    </citation>
    <scope>NUCLEOTIDE SEQUENCE [LARGE SCALE GENOMIC DNA]</scope>
    <source>
        <strain evidence="3 4">NBB4</strain>
    </source>
</reference>
<proteinExistence type="predicted"/>